<dbReference type="InterPro" id="IPR047951">
    <property type="entry name" value="Transpos_ISL3"/>
</dbReference>
<dbReference type="EMBL" id="CP060828">
    <property type="protein sequence ID" value="QNP68866.1"/>
    <property type="molecule type" value="Genomic_DNA"/>
</dbReference>
<reference evidence="3 4" key="1">
    <citation type="submission" date="2020-08" db="EMBL/GenBank/DDBJ databases">
        <title>A novel species.</title>
        <authorList>
            <person name="Gao J."/>
        </authorList>
    </citation>
    <scope>NUCLEOTIDE SEQUENCE [LARGE SCALE GENOMIC DNA]</scope>
    <source>
        <strain evidence="3 4">CRXT-G-22</strain>
    </source>
</reference>
<evidence type="ECO:0000313" key="4">
    <source>
        <dbReference type="Proteomes" id="UP000516052"/>
    </source>
</evidence>
<dbReference type="Pfam" id="PF01610">
    <property type="entry name" value="DDE_Tnp_ISL3"/>
    <property type="match status" value="1"/>
</dbReference>
<feature type="compositionally biased region" description="Low complexity" evidence="1">
    <location>
        <begin position="215"/>
        <end position="224"/>
    </location>
</feature>
<protein>
    <submittedName>
        <fullName evidence="3">Transposase</fullName>
    </submittedName>
</protein>
<dbReference type="InterPro" id="IPR002560">
    <property type="entry name" value="Transposase_DDE"/>
</dbReference>
<dbReference type="PANTHER" id="PTHR33498:SF1">
    <property type="entry name" value="TRANSPOSASE FOR INSERTION SEQUENCE ELEMENT IS1557"/>
    <property type="match status" value="1"/>
</dbReference>
<dbReference type="AlphaFoldDB" id="A0A7H0I7V0"/>
<organism evidence="3 4">
    <name type="scientific">Streptomyces roseirectus</name>
    <dbReference type="NCBI Taxonomy" id="2768066"/>
    <lineage>
        <taxon>Bacteria</taxon>
        <taxon>Bacillati</taxon>
        <taxon>Actinomycetota</taxon>
        <taxon>Actinomycetes</taxon>
        <taxon>Kitasatosporales</taxon>
        <taxon>Streptomycetaceae</taxon>
        <taxon>Streptomyces</taxon>
    </lineage>
</organism>
<gene>
    <name evidence="3" type="ORF">IAG44_04970</name>
</gene>
<feature type="domain" description="Transposase IS204/IS1001/IS1096/IS1165 DDE" evidence="2">
    <location>
        <begin position="92"/>
        <end position="191"/>
    </location>
</feature>
<evidence type="ECO:0000259" key="2">
    <source>
        <dbReference type="Pfam" id="PF01610"/>
    </source>
</evidence>
<evidence type="ECO:0000256" key="1">
    <source>
        <dbReference type="SAM" id="MobiDB-lite"/>
    </source>
</evidence>
<evidence type="ECO:0000313" key="3">
    <source>
        <dbReference type="EMBL" id="QNP68866.1"/>
    </source>
</evidence>
<dbReference type="KEGG" id="sroi:IAG44_04970"/>
<feature type="region of interest" description="Disordered" evidence="1">
    <location>
        <begin position="205"/>
        <end position="224"/>
    </location>
</feature>
<keyword evidence="4" id="KW-1185">Reference proteome</keyword>
<dbReference type="Proteomes" id="UP000516052">
    <property type="component" value="Chromosome"/>
</dbReference>
<dbReference type="PANTHER" id="PTHR33498">
    <property type="entry name" value="TRANSPOSASE FOR INSERTION SEQUENCE ELEMENT IS1557"/>
    <property type="match status" value="1"/>
</dbReference>
<dbReference type="RefSeq" id="WP_187745905.1">
    <property type="nucleotide sequence ID" value="NZ_CP060828.1"/>
</dbReference>
<sequence>MRLEILARARRLVCGHKSCERRTFAGQIPDLTRRHARRTNALTAHLTDIALFLGGRAGAGLCGRMAVSTGKDTLLRLLRALPLPQPQSVPCLGVDEFAVRRGRTYATILVDMSTHRPVDVLADRAARTFAARLREHPEVRTVCRDRAGSFRDGAHAGAPQARQVADAWHLPHNLAEAVERVVGRHRTDLHEPLTVRTGARQRPLRFPGRTRRARTAPAAGRPHP</sequence>
<accession>A0A7H0I7V0</accession>
<name>A0A7H0I7V0_9ACTN</name>
<proteinExistence type="predicted"/>